<dbReference type="VEuPathDB" id="TriTrypDB:ADEAN_000598100"/>
<feature type="region of interest" description="Disordered" evidence="1">
    <location>
        <begin position="442"/>
        <end position="461"/>
    </location>
</feature>
<proteinExistence type="predicted"/>
<evidence type="ECO:0000313" key="2">
    <source>
        <dbReference type="EMBL" id="CAD2218492.1"/>
    </source>
</evidence>
<dbReference type="AlphaFoldDB" id="A0A7G2CJQ3"/>
<sequence length="523" mass="58968">MACTPNDRHVKNNFLFATSTFIDTMSSTVDVQLEERRLSEYNKRNKALKLLNMLKVNTEPHTPVKAVDTSVDDYNTSSQLYIGNTPTTTEERINVEEPAVQVVATVTPLRMTQSSVPSTPSPFRASPARGPQQEEEQFVRLLARDSRRALNLLQQRYLPKPAGTIPRPGSAQRVSTPLSGAGRGAVLWDRLRSAVVREEEDRTPPLTPHEESEEQEVLFTNTDLPLPPMGQAMPRDYWRTENYFCPAEAKSLDMERYFSVGDGILYVERHGALEEPSSPAVRKNVVLPYYPSSPLVDHFSASGQAPLASTSSRTSMMWRTGDREQDEHYVLTPNDFMMPDSSEAMAVVRRIQRDVTGMNEVAKEQTKRRGEEALQARVEALLSHPTEEENQLMEDWHTSYYITAKDPLQSALIPKALLPYAGPDYVTQDLRALAQQHTWRPPARSGVEEWQEEQETRRGPDAARRVLATYGSSQLGLPILPLATPLTGLSSEDHHGWVTEREELFRNYAMQKKDDVVALPPLM</sequence>
<keyword evidence="3" id="KW-1185">Reference proteome</keyword>
<protein>
    <submittedName>
        <fullName evidence="2">Uncharacterized protein</fullName>
    </submittedName>
</protein>
<evidence type="ECO:0000313" key="3">
    <source>
        <dbReference type="Proteomes" id="UP000515908"/>
    </source>
</evidence>
<gene>
    <name evidence="2" type="ORF">ADEAN_000598100</name>
</gene>
<reference evidence="2 3" key="1">
    <citation type="submission" date="2020-08" db="EMBL/GenBank/DDBJ databases">
        <authorList>
            <person name="Newling K."/>
            <person name="Davey J."/>
            <person name="Forrester S."/>
        </authorList>
    </citation>
    <scope>NUCLEOTIDE SEQUENCE [LARGE SCALE GENOMIC DNA]</scope>
    <source>
        <strain evidence="3">Crithidia deanei Carvalho (ATCC PRA-265)</strain>
    </source>
</reference>
<dbReference type="Proteomes" id="UP000515908">
    <property type="component" value="Chromosome 11"/>
</dbReference>
<feature type="region of interest" description="Disordered" evidence="1">
    <location>
        <begin position="111"/>
        <end position="132"/>
    </location>
</feature>
<dbReference type="EMBL" id="LR877155">
    <property type="protein sequence ID" value="CAD2218492.1"/>
    <property type="molecule type" value="Genomic_DNA"/>
</dbReference>
<accession>A0A7G2CJQ3</accession>
<organism evidence="2 3">
    <name type="scientific">Angomonas deanei</name>
    <dbReference type="NCBI Taxonomy" id="59799"/>
    <lineage>
        <taxon>Eukaryota</taxon>
        <taxon>Discoba</taxon>
        <taxon>Euglenozoa</taxon>
        <taxon>Kinetoplastea</taxon>
        <taxon>Metakinetoplastina</taxon>
        <taxon>Trypanosomatida</taxon>
        <taxon>Trypanosomatidae</taxon>
        <taxon>Strigomonadinae</taxon>
        <taxon>Angomonas</taxon>
    </lineage>
</organism>
<name>A0A7G2CJQ3_9TRYP</name>
<evidence type="ECO:0000256" key="1">
    <source>
        <dbReference type="SAM" id="MobiDB-lite"/>
    </source>
</evidence>
<dbReference type="OrthoDB" id="2021138at2759"/>